<organism evidence="1">
    <name type="scientific">bioreactor metagenome</name>
    <dbReference type="NCBI Taxonomy" id="1076179"/>
    <lineage>
        <taxon>unclassified sequences</taxon>
        <taxon>metagenomes</taxon>
        <taxon>ecological metagenomes</taxon>
    </lineage>
</organism>
<proteinExistence type="predicted"/>
<gene>
    <name evidence="1" type="ORF">SDC9_57790</name>
</gene>
<comment type="caution">
    <text evidence="1">The sequence shown here is derived from an EMBL/GenBank/DDBJ whole genome shotgun (WGS) entry which is preliminary data.</text>
</comment>
<sequence>MCTLTKKIKQFICRHDYNLVTTFRIRNIDGSGYSKNVFECKKCGHKYIEIDI</sequence>
<dbReference type="AlphaFoldDB" id="A0A644X5M6"/>
<reference evidence="1" key="1">
    <citation type="submission" date="2019-08" db="EMBL/GenBank/DDBJ databases">
        <authorList>
            <person name="Kucharzyk K."/>
            <person name="Murdoch R.W."/>
            <person name="Higgins S."/>
            <person name="Loffler F."/>
        </authorList>
    </citation>
    <scope>NUCLEOTIDE SEQUENCE</scope>
</reference>
<name>A0A644X5M6_9ZZZZ</name>
<evidence type="ECO:0000313" key="1">
    <source>
        <dbReference type="EMBL" id="MPM11446.1"/>
    </source>
</evidence>
<accession>A0A644X5M6</accession>
<protein>
    <submittedName>
        <fullName evidence="1">Uncharacterized protein</fullName>
    </submittedName>
</protein>
<dbReference type="EMBL" id="VSSQ01001832">
    <property type="protein sequence ID" value="MPM11446.1"/>
    <property type="molecule type" value="Genomic_DNA"/>
</dbReference>